<accession>G4ZXV4</accession>
<dbReference type="Proteomes" id="UP000002640">
    <property type="component" value="Unassembled WGS sequence"/>
</dbReference>
<reference evidence="1 2" key="1">
    <citation type="journal article" date="2006" name="Science">
        <title>Phytophthora genome sequences uncover evolutionary origins and mechanisms of pathogenesis.</title>
        <authorList>
            <person name="Tyler B.M."/>
            <person name="Tripathy S."/>
            <person name="Zhang X."/>
            <person name="Dehal P."/>
            <person name="Jiang R.H."/>
            <person name="Aerts A."/>
            <person name="Arredondo F.D."/>
            <person name="Baxter L."/>
            <person name="Bensasson D."/>
            <person name="Beynon J.L."/>
            <person name="Chapman J."/>
            <person name="Damasceno C.M."/>
            <person name="Dorrance A.E."/>
            <person name="Dou D."/>
            <person name="Dickerman A.W."/>
            <person name="Dubchak I.L."/>
            <person name="Garbelotto M."/>
            <person name="Gijzen M."/>
            <person name="Gordon S.G."/>
            <person name="Govers F."/>
            <person name="Grunwald N.J."/>
            <person name="Huang W."/>
            <person name="Ivors K.L."/>
            <person name="Jones R.W."/>
            <person name="Kamoun S."/>
            <person name="Krampis K."/>
            <person name="Lamour K.H."/>
            <person name="Lee M.K."/>
            <person name="McDonald W.H."/>
            <person name="Medina M."/>
            <person name="Meijer H.J."/>
            <person name="Nordberg E.K."/>
            <person name="Maclean D.J."/>
            <person name="Ospina-Giraldo M.D."/>
            <person name="Morris P.F."/>
            <person name="Phuntumart V."/>
            <person name="Putnam N.H."/>
            <person name="Rash S."/>
            <person name="Rose J.K."/>
            <person name="Sakihama Y."/>
            <person name="Salamov A.A."/>
            <person name="Savidor A."/>
            <person name="Scheuring C.F."/>
            <person name="Smith B.M."/>
            <person name="Sobral B.W."/>
            <person name="Terry A."/>
            <person name="Torto-Alalibo T.A."/>
            <person name="Win J."/>
            <person name="Xu Z."/>
            <person name="Zhang H."/>
            <person name="Grigoriev I.V."/>
            <person name="Rokhsar D.S."/>
            <person name="Boore J.L."/>
        </authorList>
    </citation>
    <scope>NUCLEOTIDE SEQUENCE [LARGE SCALE GENOMIC DNA]</scope>
    <source>
        <strain evidence="1 2">P6497</strain>
    </source>
</reference>
<dbReference type="AlphaFoldDB" id="G4ZXV4"/>
<dbReference type="SUPFAM" id="SSF49785">
    <property type="entry name" value="Galactose-binding domain-like"/>
    <property type="match status" value="1"/>
</dbReference>
<keyword evidence="2" id="KW-1185">Reference proteome</keyword>
<dbReference type="Gene3D" id="2.60.120.260">
    <property type="entry name" value="Galactose-binding domain-like"/>
    <property type="match status" value="1"/>
</dbReference>
<dbReference type="EMBL" id="JH159157">
    <property type="protein sequence ID" value="EGZ11912.1"/>
    <property type="molecule type" value="Genomic_DNA"/>
</dbReference>
<dbReference type="RefSeq" id="XP_009532245.1">
    <property type="nucleotide sequence ID" value="XM_009533950.1"/>
</dbReference>
<evidence type="ECO:0008006" key="3">
    <source>
        <dbReference type="Google" id="ProtNLM"/>
    </source>
</evidence>
<gene>
    <name evidence="1" type="ORF">PHYSODRAFT_336400</name>
</gene>
<dbReference type="STRING" id="1094619.G4ZXV4"/>
<evidence type="ECO:0000313" key="1">
    <source>
        <dbReference type="EMBL" id="EGZ11912.1"/>
    </source>
</evidence>
<sequence>MVALSDDPRTTCRASSTLDRNKQLYGAANMLSTDLSSCWNSAQGSPQQVQVLFHRAVDVSALCVMFQGGFVGQDVQVHVRRAGGGASGAQWELVDVDVDPEDANDLQEFPCELSQVEAIALTFQRSTDFYGRVVIYRLEVRGVEMEATRQLR</sequence>
<proteinExistence type="predicted"/>
<dbReference type="SMR" id="G4ZXV4"/>
<dbReference type="GeneID" id="20647195"/>
<dbReference type="InParanoid" id="G4ZXV4"/>
<evidence type="ECO:0000313" key="2">
    <source>
        <dbReference type="Proteomes" id="UP000002640"/>
    </source>
</evidence>
<name>G4ZXV4_PHYSP</name>
<dbReference type="InterPro" id="IPR008979">
    <property type="entry name" value="Galactose-bd-like_sf"/>
</dbReference>
<organism evidence="1 2">
    <name type="scientific">Phytophthora sojae (strain P6497)</name>
    <name type="common">Soybean stem and root rot agent</name>
    <name type="synonym">Phytophthora megasperma f. sp. glycines</name>
    <dbReference type="NCBI Taxonomy" id="1094619"/>
    <lineage>
        <taxon>Eukaryota</taxon>
        <taxon>Sar</taxon>
        <taxon>Stramenopiles</taxon>
        <taxon>Oomycota</taxon>
        <taxon>Peronosporomycetes</taxon>
        <taxon>Peronosporales</taxon>
        <taxon>Peronosporaceae</taxon>
        <taxon>Phytophthora</taxon>
    </lineage>
</organism>
<dbReference type="KEGG" id="psoj:PHYSODRAFT_336400"/>
<dbReference type="OMA" id="FFGRITV"/>
<protein>
    <recommendedName>
        <fullName evidence="3">SUN domain-containing protein</fullName>
    </recommendedName>
</protein>